<dbReference type="Gene3D" id="3.40.50.1820">
    <property type="entry name" value="alpha/beta hydrolase"/>
    <property type="match status" value="1"/>
</dbReference>
<evidence type="ECO:0000313" key="6">
    <source>
        <dbReference type="EMBL" id="CAI2369681.1"/>
    </source>
</evidence>
<evidence type="ECO:0000259" key="4">
    <source>
        <dbReference type="Pfam" id="PF00561"/>
    </source>
</evidence>
<dbReference type="Proteomes" id="UP001295684">
    <property type="component" value="Unassembled WGS sequence"/>
</dbReference>
<gene>
    <name evidence="6" type="ORF">ECRASSUSDP1_LOCUS10984</name>
</gene>
<feature type="domain" description="Partial AB-hydrolase lipase" evidence="5">
    <location>
        <begin position="44"/>
        <end position="98"/>
    </location>
</feature>
<keyword evidence="1" id="KW-0442">Lipid degradation</keyword>
<dbReference type="Pfam" id="PF00561">
    <property type="entry name" value="Abhydrolase_1"/>
    <property type="match status" value="1"/>
</dbReference>
<dbReference type="InterPro" id="IPR006693">
    <property type="entry name" value="AB_hydrolase_lipase"/>
</dbReference>
<name>A0AAD1UHU6_EUPCR</name>
<organism evidence="6 7">
    <name type="scientific">Euplotes crassus</name>
    <dbReference type="NCBI Taxonomy" id="5936"/>
    <lineage>
        <taxon>Eukaryota</taxon>
        <taxon>Sar</taxon>
        <taxon>Alveolata</taxon>
        <taxon>Ciliophora</taxon>
        <taxon>Intramacronucleata</taxon>
        <taxon>Spirotrichea</taxon>
        <taxon>Hypotrichia</taxon>
        <taxon>Euplotida</taxon>
        <taxon>Euplotidae</taxon>
        <taxon>Moneuplotes</taxon>
    </lineage>
</organism>
<dbReference type="Pfam" id="PF04083">
    <property type="entry name" value="Abhydro_lipase"/>
    <property type="match status" value="1"/>
</dbReference>
<dbReference type="GO" id="GO:0016042">
    <property type="term" value="P:lipid catabolic process"/>
    <property type="evidence" value="ECO:0007669"/>
    <property type="project" value="UniProtKB-KW"/>
</dbReference>
<evidence type="ECO:0000256" key="2">
    <source>
        <dbReference type="ARBA" id="ARBA00023098"/>
    </source>
</evidence>
<dbReference type="AlphaFoldDB" id="A0AAD1UHU6"/>
<keyword evidence="7" id="KW-1185">Reference proteome</keyword>
<feature type="domain" description="AB hydrolase-1" evidence="4">
    <location>
        <begin position="110"/>
        <end position="240"/>
    </location>
</feature>
<evidence type="ECO:0000256" key="1">
    <source>
        <dbReference type="ARBA" id="ARBA00022963"/>
    </source>
</evidence>
<dbReference type="PANTHER" id="PTHR11005">
    <property type="entry name" value="LYSOSOMAL ACID LIPASE-RELATED"/>
    <property type="match status" value="1"/>
</dbReference>
<evidence type="ECO:0000256" key="3">
    <source>
        <dbReference type="SAM" id="SignalP"/>
    </source>
</evidence>
<reference evidence="6" key="1">
    <citation type="submission" date="2023-07" db="EMBL/GenBank/DDBJ databases">
        <authorList>
            <consortium name="AG Swart"/>
            <person name="Singh M."/>
            <person name="Singh A."/>
            <person name="Seah K."/>
            <person name="Emmerich C."/>
        </authorList>
    </citation>
    <scope>NUCLEOTIDE SEQUENCE</scope>
    <source>
        <strain evidence="6">DP1</strain>
    </source>
</reference>
<dbReference type="InterPro" id="IPR029058">
    <property type="entry name" value="AB_hydrolase_fold"/>
</dbReference>
<protein>
    <recommendedName>
        <fullName evidence="8">AB hydrolase-1 domain-containing protein</fullName>
    </recommendedName>
</protein>
<comment type="caution">
    <text evidence="6">The sequence shown here is derived from an EMBL/GenBank/DDBJ whole genome shotgun (WGS) entry which is preliminary data.</text>
</comment>
<keyword evidence="2" id="KW-0443">Lipid metabolism</keyword>
<accession>A0AAD1UHU6</accession>
<evidence type="ECO:0008006" key="8">
    <source>
        <dbReference type="Google" id="ProtNLM"/>
    </source>
</evidence>
<evidence type="ECO:0000313" key="7">
    <source>
        <dbReference type="Proteomes" id="UP001295684"/>
    </source>
</evidence>
<feature type="signal peptide" evidence="3">
    <location>
        <begin position="1"/>
        <end position="31"/>
    </location>
</feature>
<proteinExistence type="predicted"/>
<sequence>MNKGPKYTKIYYGKFFLFSLMILFYLIHVEAQVDEYWNMGLGERAEALGFGYEEHQVTTEDGYILTLMRVLPGSQSAQLEVNQPILLSPPFMQSSESFDPLGSEDSPAFYLANEGKDVWLFNIRGSSFSREHVSLDPSTDDEYWDFYLDTIRYDYMACIQFILDTTGFSTMPVFAMSFGGATFSISLALEPEFFSPRISVAVLAAPALNLGHTNTFMDAILGDYPFIFEALRRAGINVFREDSPVINDLLYTASQFLQPITQVFGSLVMGEDDPFLYDIDGLSFILARSDNGFGMRMMEHLFQSVQSADLTYFNYGPEANLEIYGTETPPEIPLENINVPIALMFAGSDNTITERDQQWVREKMSDNVIFDHVYEGYSHMSFLYGVRRKDYLDDLIEITEVYPATIANES</sequence>
<dbReference type="InterPro" id="IPR000073">
    <property type="entry name" value="AB_hydrolase_1"/>
</dbReference>
<keyword evidence="3" id="KW-0732">Signal</keyword>
<dbReference type="EMBL" id="CAMPGE010010831">
    <property type="protein sequence ID" value="CAI2369681.1"/>
    <property type="molecule type" value="Genomic_DNA"/>
</dbReference>
<feature type="chain" id="PRO_5042104851" description="AB hydrolase-1 domain-containing protein" evidence="3">
    <location>
        <begin position="32"/>
        <end position="410"/>
    </location>
</feature>
<dbReference type="SUPFAM" id="SSF53474">
    <property type="entry name" value="alpha/beta-Hydrolases"/>
    <property type="match status" value="1"/>
</dbReference>
<evidence type="ECO:0000259" key="5">
    <source>
        <dbReference type="Pfam" id="PF04083"/>
    </source>
</evidence>